<name>A5BD34_VITVI</name>
<reference evidence="1" key="1">
    <citation type="journal article" date="2007" name="PLoS ONE">
        <title>The first genome sequence of an elite grapevine cultivar (Pinot noir Vitis vinifera L.): coping with a highly heterozygous genome.</title>
        <authorList>
            <person name="Velasco R."/>
            <person name="Zharkikh A."/>
            <person name="Troggio M."/>
            <person name="Cartwright D.A."/>
            <person name="Cestaro A."/>
            <person name="Pruss D."/>
            <person name="Pindo M."/>
            <person name="FitzGerald L.M."/>
            <person name="Vezzulli S."/>
            <person name="Reid J."/>
            <person name="Malacarne G."/>
            <person name="Iliev D."/>
            <person name="Coppola G."/>
            <person name="Wardell B."/>
            <person name="Micheletti D."/>
            <person name="Macalma T."/>
            <person name="Facci M."/>
            <person name="Mitchell J.T."/>
            <person name="Perazzolli M."/>
            <person name="Eldredge G."/>
            <person name="Gatto P."/>
            <person name="Oyzerski R."/>
            <person name="Moretto M."/>
            <person name="Gutin N."/>
            <person name="Stefanini M."/>
            <person name="Chen Y."/>
            <person name="Segala C."/>
            <person name="Davenport C."/>
            <person name="Dematte L."/>
            <person name="Mraz A."/>
            <person name="Battilana J."/>
            <person name="Stormo K."/>
            <person name="Costa F."/>
            <person name="Tao Q."/>
            <person name="Si-Ammour A."/>
            <person name="Harkins T."/>
            <person name="Lackey A."/>
            <person name="Perbost C."/>
            <person name="Taillon B."/>
            <person name="Stella A."/>
            <person name="Solovyev V."/>
            <person name="Fawcett J.A."/>
            <person name="Sterck L."/>
            <person name="Vandepoele K."/>
            <person name="Grando S.M."/>
            <person name="Toppo S."/>
            <person name="Moser C."/>
            <person name="Lanchbury J."/>
            <person name="Bogden R."/>
            <person name="Skolnick M."/>
            <person name="Sgaramella V."/>
            <person name="Bhatnagar S.K."/>
            <person name="Fontana P."/>
            <person name="Gutin A."/>
            <person name="Van de Peer Y."/>
            <person name="Salamini F."/>
            <person name="Viola R."/>
        </authorList>
    </citation>
    <scope>NUCLEOTIDE SEQUENCE</scope>
</reference>
<evidence type="ECO:0000313" key="1">
    <source>
        <dbReference type="EMBL" id="CAN65503.1"/>
    </source>
</evidence>
<protein>
    <submittedName>
        <fullName evidence="1">Uncharacterized protein</fullName>
    </submittedName>
</protein>
<accession>A5BD34</accession>
<dbReference type="AlphaFoldDB" id="A5BD34"/>
<gene>
    <name evidence="1" type="ORF">VITISV_014794</name>
</gene>
<dbReference type="EMBL" id="AM455060">
    <property type="protein sequence ID" value="CAN65503.1"/>
    <property type="molecule type" value="Genomic_DNA"/>
</dbReference>
<organism evidence="1">
    <name type="scientific">Vitis vinifera</name>
    <name type="common">Grape</name>
    <dbReference type="NCBI Taxonomy" id="29760"/>
    <lineage>
        <taxon>Eukaryota</taxon>
        <taxon>Viridiplantae</taxon>
        <taxon>Streptophyta</taxon>
        <taxon>Embryophyta</taxon>
        <taxon>Tracheophyta</taxon>
        <taxon>Spermatophyta</taxon>
        <taxon>Magnoliopsida</taxon>
        <taxon>eudicotyledons</taxon>
        <taxon>Gunneridae</taxon>
        <taxon>Pentapetalae</taxon>
        <taxon>rosids</taxon>
        <taxon>Vitales</taxon>
        <taxon>Vitaceae</taxon>
        <taxon>Viteae</taxon>
        <taxon>Vitis</taxon>
    </lineage>
</organism>
<proteinExistence type="predicted"/>
<sequence>MQEVVNLGVQLRPPRRRNRRLRRSRPLLRLTDIRRQIRPRRRGRDINTRRRIEEISTEIVERVVKPRSHLIFLHEELSAGLIHLSR</sequence>